<protein>
    <submittedName>
        <fullName evidence="2">DUF1800 domain-containing protein</fullName>
    </submittedName>
</protein>
<evidence type="ECO:0000313" key="3">
    <source>
        <dbReference type="Proteomes" id="UP000320160"/>
    </source>
</evidence>
<evidence type="ECO:0000313" key="2">
    <source>
        <dbReference type="EMBL" id="TSB04958.1"/>
    </source>
</evidence>
<dbReference type="RefSeq" id="WP_143775873.1">
    <property type="nucleotide sequence ID" value="NZ_VKKU01000001.1"/>
</dbReference>
<dbReference type="OrthoDB" id="9772295at2"/>
<organism evidence="2 3">
    <name type="scientific">Sphingorhabdus contaminans</name>
    <dbReference type="NCBI Taxonomy" id="1343899"/>
    <lineage>
        <taxon>Bacteria</taxon>
        <taxon>Pseudomonadati</taxon>
        <taxon>Pseudomonadota</taxon>
        <taxon>Alphaproteobacteria</taxon>
        <taxon>Sphingomonadales</taxon>
        <taxon>Sphingomonadaceae</taxon>
        <taxon>Sphingorhabdus</taxon>
    </lineage>
</organism>
<feature type="region of interest" description="Disordered" evidence="1">
    <location>
        <begin position="14"/>
        <end position="33"/>
    </location>
</feature>
<dbReference type="Pfam" id="PF08811">
    <property type="entry name" value="DUF1800"/>
    <property type="match status" value="1"/>
</dbReference>
<accession>A0A553WJW7</accession>
<dbReference type="AlphaFoldDB" id="A0A553WJW7"/>
<gene>
    <name evidence="2" type="ORF">FOM92_06085</name>
</gene>
<evidence type="ECO:0000256" key="1">
    <source>
        <dbReference type="SAM" id="MobiDB-lite"/>
    </source>
</evidence>
<dbReference type="Proteomes" id="UP000320160">
    <property type="component" value="Unassembled WGS sequence"/>
</dbReference>
<dbReference type="EMBL" id="VKKU01000001">
    <property type="protein sequence ID" value="TSB04958.1"/>
    <property type="molecule type" value="Genomic_DNA"/>
</dbReference>
<sequence length="479" mass="52500">MTIETAIAMNRFGLGARPSGTAPDSPKDWLKSQLGQYNPEPAALAGQPSRADIAASFREYQLDRKDRRAAVKSAASPRMEDETPQIDPAKIEKVVNSLRAQYVAAADARMESAITTDTDFAERLVHFWSNHFAVSVDKLPVLALAGDHEFTAIRPHIMGKFSDLLFAAATHPAMLLYLDQAQSIGPNSALAVRVAARRNRELGLNENLAREILELHTLGVRTVYNQDDVTEFARALTGFTVGGMAKGPLQRFLAANGKDGDSQFFPGIHEPGERKVIGRRYSQQGEAQARAIFSDIATHPATARHIATKLAQHFAADVPSPSLVARLEKTFLESGGDLPKLYRTLIESPEMWLPKQAKFKSPWDWAVSSLRALNVRELPNNRQSANIMAQMGQPIWRPGSPAGYSDTTENWAGGAALMRRVEIASQLAKRSANRVDARQLAPRILSGQIGKLTTESIARAESPSQGLALLLLSPEFLRR</sequence>
<keyword evidence="3" id="KW-1185">Reference proteome</keyword>
<reference evidence="2 3" key="1">
    <citation type="submission" date="2019-07" db="EMBL/GenBank/DDBJ databases">
        <authorList>
            <person name="Park M."/>
        </authorList>
    </citation>
    <scope>NUCLEOTIDE SEQUENCE [LARGE SCALE GENOMIC DNA]</scope>
    <source>
        <strain evidence="2 3">KCTC32445</strain>
    </source>
</reference>
<dbReference type="InterPro" id="IPR014917">
    <property type="entry name" value="DUF1800"/>
</dbReference>
<proteinExistence type="predicted"/>
<name>A0A553WJW7_9SPHN</name>
<comment type="caution">
    <text evidence="2">The sequence shown here is derived from an EMBL/GenBank/DDBJ whole genome shotgun (WGS) entry which is preliminary data.</text>
</comment>